<accession>A0A501W4A6</accession>
<name>A0A501W4A6_9BACT</name>
<dbReference type="EMBL" id="VFRQ01000008">
    <property type="protein sequence ID" value="TPE42954.1"/>
    <property type="molecule type" value="Genomic_DNA"/>
</dbReference>
<organism evidence="2 3">
    <name type="scientific">Pontibacter mangrovi</name>
    <dbReference type="NCBI Taxonomy" id="2589816"/>
    <lineage>
        <taxon>Bacteria</taxon>
        <taxon>Pseudomonadati</taxon>
        <taxon>Bacteroidota</taxon>
        <taxon>Cytophagia</taxon>
        <taxon>Cytophagales</taxon>
        <taxon>Hymenobacteraceae</taxon>
        <taxon>Pontibacter</taxon>
    </lineage>
</organism>
<evidence type="ECO:0000256" key="1">
    <source>
        <dbReference type="SAM" id="MobiDB-lite"/>
    </source>
</evidence>
<feature type="region of interest" description="Disordered" evidence="1">
    <location>
        <begin position="278"/>
        <end position="297"/>
    </location>
</feature>
<evidence type="ECO:0000313" key="3">
    <source>
        <dbReference type="Proteomes" id="UP000316727"/>
    </source>
</evidence>
<sequence length="297" mass="33855">MKAPNKAYLREIRREFGYIPTWEPTKKIVLGTVGVFKKNVFTKLHELKELGINFEIETDHAPGNLEYTSPNGFSITTKAAGAPRIPGSSIPDDKAGVIFDFHRENTIIFKVNDANTPVIKNLDHIQHEVIRLYKEGRWNREWVLVTEAVYANRCTLLISTHRNAKAELIANNEFNVGDIDLTSEVFQNNQHAFRGLAVNLVAQQNISPLFKLVQLKSSKRIAPVLRSMDVEPMDLVTPATSDQFNLYLGEVTFEEIVKQEEELLAPQDVLQRAMQIDPRRETQLSSRTEGQLQYNMH</sequence>
<dbReference type="AlphaFoldDB" id="A0A501W4A6"/>
<gene>
    <name evidence="2" type="ORF">FJM65_14990</name>
</gene>
<dbReference type="RefSeq" id="WP_181163738.1">
    <property type="nucleotide sequence ID" value="NZ_VFRQ01000008.1"/>
</dbReference>
<feature type="compositionally biased region" description="Polar residues" evidence="1">
    <location>
        <begin position="283"/>
        <end position="297"/>
    </location>
</feature>
<evidence type="ECO:0000313" key="2">
    <source>
        <dbReference type="EMBL" id="TPE42954.1"/>
    </source>
</evidence>
<proteinExistence type="predicted"/>
<protein>
    <submittedName>
        <fullName evidence="2">Uncharacterized protein</fullName>
    </submittedName>
</protein>
<comment type="caution">
    <text evidence="2">The sequence shown here is derived from an EMBL/GenBank/DDBJ whole genome shotgun (WGS) entry which is preliminary data.</text>
</comment>
<keyword evidence="3" id="KW-1185">Reference proteome</keyword>
<reference evidence="2 3" key="1">
    <citation type="submission" date="2019-06" db="EMBL/GenBank/DDBJ databases">
        <title>A novel bacterium of genus Pontibacter, isolated from marine sediment.</title>
        <authorList>
            <person name="Huang H."/>
            <person name="Mo K."/>
            <person name="Hu Y."/>
        </authorList>
    </citation>
    <scope>NUCLEOTIDE SEQUENCE [LARGE SCALE GENOMIC DNA]</scope>
    <source>
        <strain evidence="2 3">HB172049</strain>
    </source>
</reference>
<dbReference type="Proteomes" id="UP000316727">
    <property type="component" value="Unassembled WGS sequence"/>
</dbReference>